<dbReference type="RefSeq" id="WP_152194790.1">
    <property type="nucleotide sequence ID" value="NZ_VUKD01000002.1"/>
</dbReference>
<dbReference type="InterPro" id="IPR036554">
    <property type="entry name" value="GHMP_kinase_C_sf"/>
</dbReference>
<dbReference type="SUPFAM" id="SSF54211">
    <property type="entry name" value="Ribosomal protein S5 domain 2-like"/>
    <property type="match status" value="1"/>
</dbReference>
<dbReference type="NCBIfam" id="TIGR00131">
    <property type="entry name" value="gal_kin"/>
    <property type="match status" value="1"/>
</dbReference>
<evidence type="ECO:0000256" key="4">
    <source>
        <dbReference type="ARBA" id="ARBA00022741"/>
    </source>
</evidence>
<keyword evidence="5 14" id="KW-0418">Kinase</keyword>
<evidence type="ECO:0000256" key="1">
    <source>
        <dbReference type="ARBA" id="ARBA00006566"/>
    </source>
</evidence>
<evidence type="ECO:0000256" key="6">
    <source>
        <dbReference type="ARBA" id="ARBA00022840"/>
    </source>
</evidence>
<evidence type="ECO:0000313" key="15">
    <source>
        <dbReference type="Proteomes" id="UP000437709"/>
    </source>
</evidence>
<comment type="caution">
    <text evidence="14">The sequence shown here is derived from an EMBL/GenBank/DDBJ whole genome shotgun (WGS) entry which is preliminary data.</text>
</comment>
<proteinExistence type="inferred from homology"/>
<feature type="domain" description="Galactokinase N-terminal" evidence="13">
    <location>
        <begin position="22"/>
        <end position="70"/>
    </location>
</feature>
<dbReference type="InterPro" id="IPR000705">
    <property type="entry name" value="Galactokinase"/>
</dbReference>
<evidence type="ECO:0000259" key="11">
    <source>
        <dbReference type="Pfam" id="PF00288"/>
    </source>
</evidence>
<dbReference type="PRINTS" id="PR00473">
    <property type="entry name" value="GALCTOKINASE"/>
</dbReference>
<keyword evidence="7" id="KW-0460">Magnesium</keyword>
<keyword evidence="4" id="KW-0547">Nucleotide-binding</keyword>
<dbReference type="PROSITE" id="PS00627">
    <property type="entry name" value="GHMP_KINASES_ATP"/>
    <property type="match status" value="1"/>
</dbReference>
<dbReference type="OrthoDB" id="250531at2"/>
<dbReference type="Gene3D" id="3.30.230.10">
    <property type="match status" value="1"/>
</dbReference>
<dbReference type="InterPro" id="IPR020568">
    <property type="entry name" value="Ribosomal_Su5_D2-typ_SF"/>
</dbReference>
<dbReference type="Pfam" id="PF00288">
    <property type="entry name" value="GHMP_kinases_N"/>
    <property type="match status" value="1"/>
</dbReference>
<dbReference type="EMBL" id="WHPC01000016">
    <property type="protein sequence ID" value="MPV36668.1"/>
    <property type="molecule type" value="Genomic_DNA"/>
</dbReference>
<evidence type="ECO:0000259" key="12">
    <source>
        <dbReference type="Pfam" id="PF08544"/>
    </source>
</evidence>
<keyword evidence="8" id="KW-0299">Galactose metabolism</keyword>
<dbReference type="PANTHER" id="PTHR10457">
    <property type="entry name" value="MEVALONATE KINASE/GALACTOKINASE"/>
    <property type="match status" value="1"/>
</dbReference>
<evidence type="ECO:0000256" key="10">
    <source>
        <dbReference type="NCBIfam" id="TIGR00131"/>
    </source>
</evidence>
<dbReference type="GO" id="GO:0046872">
    <property type="term" value="F:metal ion binding"/>
    <property type="evidence" value="ECO:0007669"/>
    <property type="project" value="UniProtKB-KW"/>
</dbReference>
<keyword evidence="9" id="KW-0119">Carbohydrate metabolism</keyword>
<evidence type="ECO:0000313" key="14">
    <source>
        <dbReference type="EMBL" id="MPV36668.1"/>
    </source>
</evidence>
<dbReference type="EC" id="2.7.1.6" evidence="10"/>
<keyword evidence="2 14" id="KW-0808">Transferase</keyword>
<feature type="domain" description="GHMP kinase C-terminal" evidence="12">
    <location>
        <begin position="340"/>
        <end position="409"/>
    </location>
</feature>
<keyword evidence="3" id="KW-0479">Metal-binding</keyword>
<dbReference type="GO" id="GO:0005829">
    <property type="term" value="C:cytosol"/>
    <property type="evidence" value="ECO:0007669"/>
    <property type="project" value="TreeGrafter"/>
</dbReference>
<evidence type="ECO:0000256" key="3">
    <source>
        <dbReference type="ARBA" id="ARBA00022723"/>
    </source>
</evidence>
<reference evidence="14 15" key="1">
    <citation type="submission" date="2019-10" db="EMBL/GenBank/DDBJ databases">
        <title>Georgenia wutianyii sp. nov. and Georgenia yuyongxinii sp. nov. isolated from plateau pika (Ochotona curzoniae) in the Qinghai-Tibet plateau of China.</title>
        <authorList>
            <person name="Tian Z."/>
        </authorList>
    </citation>
    <scope>NUCLEOTIDE SEQUENCE [LARGE SCALE GENOMIC DNA]</scope>
    <source>
        <strain evidence="14 15">JCM 19765</strain>
    </source>
</reference>
<dbReference type="AlphaFoldDB" id="A0A6N7EI57"/>
<organism evidence="14 15">
    <name type="scientific">Georgenia subflava</name>
    <dbReference type="NCBI Taxonomy" id="1622177"/>
    <lineage>
        <taxon>Bacteria</taxon>
        <taxon>Bacillati</taxon>
        <taxon>Actinomycetota</taxon>
        <taxon>Actinomycetes</taxon>
        <taxon>Micrococcales</taxon>
        <taxon>Bogoriellaceae</taxon>
        <taxon>Georgenia</taxon>
    </lineage>
</organism>
<comment type="similarity">
    <text evidence="1">Belongs to the GHMP kinase family. GalK subfamily.</text>
</comment>
<dbReference type="GO" id="GO:0005524">
    <property type="term" value="F:ATP binding"/>
    <property type="evidence" value="ECO:0007669"/>
    <property type="project" value="UniProtKB-UniRule"/>
</dbReference>
<dbReference type="GO" id="GO:0006012">
    <property type="term" value="P:galactose metabolic process"/>
    <property type="evidence" value="ECO:0007669"/>
    <property type="project" value="UniProtKB-UniRule"/>
</dbReference>
<evidence type="ECO:0000259" key="13">
    <source>
        <dbReference type="Pfam" id="PF10509"/>
    </source>
</evidence>
<gene>
    <name evidence="14" type="primary">galK</name>
    <name evidence="14" type="ORF">GB881_06290</name>
</gene>
<dbReference type="Gene3D" id="3.30.70.890">
    <property type="entry name" value="GHMP kinase, C-terminal domain"/>
    <property type="match status" value="1"/>
</dbReference>
<dbReference type="SUPFAM" id="SSF55060">
    <property type="entry name" value="GHMP Kinase, C-terminal domain"/>
    <property type="match status" value="1"/>
</dbReference>
<dbReference type="GO" id="GO:0004335">
    <property type="term" value="F:galactokinase activity"/>
    <property type="evidence" value="ECO:0007669"/>
    <property type="project" value="UniProtKB-UniRule"/>
</dbReference>
<feature type="domain" description="GHMP kinase N-terminal" evidence="11">
    <location>
        <begin position="116"/>
        <end position="213"/>
    </location>
</feature>
<dbReference type="InterPro" id="IPR019539">
    <property type="entry name" value="GalKase_N"/>
</dbReference>
<keyword evidence="15" id="KW-1185">Reference proteome</keyword>
<evidence type="ECO:0000256" key="2">
    <source>
        <dbReference type="ARBA" id="ARBA00022679"/>
    </source>
</evidence>
<keyword evidence="6" id="KW-0067">ATP-binding</keyword>
<dbReference type="FunFam" id="3.30.70.890:FF:000001">
    <property type="entry name" value="Galactokinase"/>
    <property type="match status" value="1"/>
</dbReference>
<dbReference type="Pfam" id="PF10509">
    <property type="entry name" value="GalKase_gal_bdg"/>
    <property type="match status" value="1"/>
</dbReference>
<protein>
    <recommendedName>
        <fullName evidence="10">Galactokinase</fullName>
        <ecNumber evidence="10">2.7.1.6</ecNumber>
    </recommendedName>
</protein>
<dbReference type="InterPro" id="IPR019741">
    <property type="entry name" value="Galactokinase_CS"/>
</dbReference>
<dbReference type="PROSITE" id="PS00106">
    <property type="entry name" value="GALACTOKINASE"/>
    <property type="match status" value="1"/>
</dbReference>
<dbReference type="InterPro" id="IPR014721">
    <property type="entry name" value="Ribsml_uS5_D2-typ_fold_subgr"/>
</dbReference>
<accession>A0A6N7EI57</accession>
<dbReference type="InterPro" id="IPR013750">
    <property type="entry name" value="GHMP_kinase_C_dom"/>
</dbReference>
<sequence length="441" mass="45951">MTAPQLVPAWTDEEGAARARSLFTRAFGVEPAGVWAAPGRVNLIGEHTDYNDGLCLPVALPHRTFVAVRPTDGPRAPARTLRAVSAQEDDGPPREVDLVTVGPQGGTGTVPGWPAYVAGVAWALEQEQLATEPVPGFDIAVDSCVPFGAGLSSSAALECSVAVALDELLDLGLAGPPADPDDEGRARLAAACVRAENEVAGAPTGGMDQAASLRARDGHALLLDCRDFSIEHVPLDLAAAGLELLVIDTRAEHRLVDGQYARRRQVCEEAAALLGAASLREVADAHVHGELELDAVLARLATDEQRRRVRHVVTEIGRVRFVAQRLRQAPVLGGWALSVVGQALNDSHESLREDYEVSSRELDLAVAAARDAGAYGARMTGGGFGGSAIALVDADAVDATASAVARAFAEADLRAPSFLVATAAGPAGRVGPPRSETGRAR</sequence>
<evidence type="ECO:0000256" key="9">
    <source>
        <dbReference type="ARBA" id="ARBA00023277"/>
    </source>
</evidence>
<dbReference type="PANTHER" id="PTHR10457:SF7">
    <property type="entry name" value="GALACTOKINASE-RELATED"/>
    <property type="match status" value="1"/>
</dbReference>
<evidence type="ECO:0000256" key="7">
    <source>
        <dbReference type="ARBA" id="ARBA00022842"/>
    </source>
</evidence>
<name>A0A6N7EI57_9MICO</name>
<dbReference type="InterPro" id="IPR006203">
    <property type="entry name" value="GHMP_knse_ATP-bd_CS"/>
</dbReference>
<dbReference type="Proteomes" id="UP000437709">
    <property type="component" value="Unassembled WGS sequence"/>
</dbReference>
<dbReference type="Pfam" id="PF08544">
    <property type="entry name" value="GHMP_kinases_C"/>
    <property type="match status" value="1"/>
</dbReference>
<dbReference type="PRINTS" id="PR00959">
    <property type="entry name" value="MEVGALKINASE"/>
</dbReference>
<evidence type="ECO:0000256" key="5">
    <source>
        <dbReference type="ARBA" id="ARBA00022777"/>
    </source>
</evidence>
<dbReference type="InterPro" id="IPR006206">
    <property type="entry name" value="Mevalonate/galactokinase"/>
</dbReference>
<evidence type="ECO:0000256" key="8">
    <source>
        <dbReference type="ARBA" id="ARBA00023144"/>
    </source>
</evidence>
<dbReference type="InterPro" id="IPR006204">
    <property type="entry name" value="GHMP_kinase_N_dom"/>
</dbReference>
<dbReference type="PIRSF" id="PIRSF000530">
    <property type="entry name" value="Galactokinase"/>
    <property type="match status" value="1"/>
</dbReference>